<dbReference type="Proteomes" id="UP000095300">
    <property type="component" value="Unassembled WGS sequence"/>
</dbReference>
<feature type="compositionally biased region" description="Basic residues" evidence="2">
    <location>
        <begin position="263"/>
        <end position="274"/>
    </location>
</feature>
<feature type="compositionally biased region" description="Low complexity" evidence="2">
    <location>
        <begin position="281"/>
        <end position="300"/>
    </location>
</feature>
<dbReference type="PANTHER" id="PTHR15131">
    <property type="entry name" value="SMALL NUCLEAR RNA ACTIVATING COMPLEX, POLYPEPTIDE 1"/>
    <property type="match status" value="1"/>
</dbReference>
<dbReference type="STRING" id="35570.A0A1I8P7X4"/>
<feature type="compositionally biased region" description="Acidic residues" evidence="2">
    <location>
        <begin position="400"/>
        <end position="418"/>
    </location>
</feature>
<dbReference type="GO" id="GO:0042796">
    <property type="term" value="P:snRNA transcription by RNA polymerase III"/>
    <property type="evidence" value="ECO:0007669"/>
    <property type="project" value="TreeGrafter"/>
</dbReference>
<evidence type="ECO:0000256" key="2">
    <source>
        <dbReference type="SAM" id="MobiDB-lite"/>
    </source>
</evidence>
<accession>A0A1I8P7X4</accession>
<sequence length="418" mass="47934">MEAAIYQDCYNLIEEFINEGSPSFQIFCNKWHKLMFQYMYTAQSSSVELMQTTLAIFHVAKRTVCAKDEFGKYLSATEGNEEQDILRRICGIYLMYGIYFKQPTKQYIKVSVSLETWKEMTTFIESLKENPKMMAARYMFWRLYQADAFRFTALDYPVGLEGLADYDKINEEHQEIEQTEVVRVKAKHKLISIPEIQETLNEMKEQEQKYNELKSEIAKSQNQAAEALPPTKIFHKMHSVFANIKGILDEKPAEDGASSKSIGTKKKEIKRKAAGIRNRSYEPSESSSNESSSSEISGESYRAPIPRVERKAKDIRKRYKSPAKDGASSKSIGTKKKETKRKAAGIASNNYEPSESSSNESCSSAISEENYRAPIPRVERKVKDIRKRNKSPDRLKENATSEDVEEDDSDEDYEPSED</sequence>
<dbReference type="OrthoDB" id="20127at2759"/>
<feature type="compositionally biased region" description="Basic residues" evidence="2">
    <location>
        <begin position="333"/>
        <end position="343"/>
    </location>
</feature>
<dbReference type="Pfam" id="PF09808">
    <property type="entry name" value="SNAPC1"/>
    <property type="match status" value="1"/>
</dbReference>
<feature type="region of interest" description="Disordered" evidence="2">
    <location>
        <begin position="252"/>
        <end position="418"/>
    </location>
</feature>
<evidence type="ECO:0000313" key="4">
    <source>
        <dbReference type="Proteomes" id="UP000095300"/>
    </source>
</evidence>
<dbReference type="VEuPathDB" id="VectorBase:SCAU005645"/>
<feature type="coiled-coil region" evidence="1">
    <location>
        <begin position="193"/>
        <end position="223"/>
    </location>
</feature>
<dbReference type="KEGG" id="scac:106088167"/>
<keyword evidence="4" id="KW-1185">Reference proteome</keyword>
<proteinExistence type="predicted"/>
<dbReference type="GO" id="GO:0019185">
    <property type="term" value="C:snRNA-activating protein complex"/>
    <property type="evidence" value="ECO:0007669"/>
    <property type="project" value="TreeGrafter"/>
</dbReference>
<dbReference type="GO" id="GO:0042795">
    <property type="term" value="P:snRNA transcription by RNA polymerase II"/>
    <property type="evidence" value="ECO:0007669"/>
    <property type="project" value="TreeGrafter"/>
</dbReference>
<dbReference type="GO" id="GO:0043565">
    <property type="term" value="F:sequence-specific DNA binding"/>
    <property type="evidence" value="ECO:0007669"/>
    <property type="project" value="TreeGrafter"/>
</dbReference>
<dbReference type="AlphaFoldDB" id="A0A1I8P7X4"/>
<evidence type="ECO:0000313" key="3">
    <source>
        <dbReference type="EnsemblMetazoa" id="SCAU005645-PA"/>
    </source>
</evidence>
<reference evidence="3" key="1">
    <citation type="submission" date="2020-05" db="UniProtKB">
        <authorList>
            <consortium name="EnsemblMetazoa"/>
        </authorList>
    </citation>
    <scope>IDENTIFICATION</scope>
    <source>
        <strain evidence="3">USDA</strain>
    </source>
</reference>
<gene>
    <name evidence="3" type="primary">106088167</name>
</gene>
<evidence type="ECO:0008006" key="5">
    <source>
        <dbReference type="Google" id="ProtNLM"/>
    </source>
</evidence>
<dbReference type="PANTHER" id="PTHR15131:SF3">
    <property type="entry name" value="SNRNA-ACTIVATING PROTEIN COMPLEX SUBUNIT 1"/>
    <property type="match status" value="1"/>
</dbReference>
<feature type="compositionally biased region" description="Basic and acidic residues" evidence="2">
    <location>
        <begin position="390"/>
        <end position="399"/>
    </location>
</feature>
<keyword evidence="1" id="KW-0175">Coiled coil</keyword>
<protein>
    <recommendedName>
        <fullName evidence="5">snRNA-activating protein complex subunit 1</fullName>
    </recommendedName>
</protein>
<dbReference type="EnsemblMetazoa" id="SCAU005645-RA">
    <property type="protein sequence ID" value="SCAU005645-PA"/>
    <property type="gene ID" value="SCAU005645"/>
</dbReference>
<feature type="compositionally biased region" description="Low complexity" evidence="2">
    <location>
        <begin position="348"/>
        <end position="368"/>
    </location>
</feature>
<dbReference type="InterPro" id="IPR019188">
    <property type="entry name" value="SNAPC1"/>
</dbReference>
<organism evidence="3 4">
    <name type="scientific">Stomoxys calcitrans</name>
    <name type="common">Stable fly</name>
    <name type="synonym">Conops calcitrans</name>
    <dbReference type="NCBI Taxonomy" id="35570"/>
    <lineage>
        <taxon>Eukaryota</taxon>
        <taxon>Metazoa</taxon>
        <taxon>Ecdysozoa</taxon>
        <taxon>Arthropoda</taxon>
        <taxon>Hexapoda</taxon>
        <taxon>Insecta</taxon>
        <taxon>Pterygota</taxon>
        <taxon>Neoptera</taxon>
        <taxon>Endopterygota</taxon>
        <taxon>Diptera</taxon>
        <taxon>Brachycera</taxon>
        <taxon>Muscomorpha</taxon>
        <taxon>Muscoidea</taxon>
        <taxon>Muscidae</taxon>
        <taxon>Stomoxys</taxon>
    </lineage>
</organism>
<name>A0A1I8P7X4_STOCA</name>
<evidence type="ECO:0000256" key="1">
    <source>
        <dbReference type="SAM" id="Coils"/>
    </source>
</evidence>